<evidence type="ECO:0000313" key="2">
    <source>
        <dbReference type="EMBL" id="TWT31331.1"/>
    </source>
</evidence>
<comment type="caution">
    <text evidence="2">The sequence shown here is derived from an EMBL/GenBank/DDBJ whole genome shotgun (WGS) entry which is preliminary data.</text>
</comment>
<dbReference type="EMBL" id="SIHJ01000004">
    <property type="protein sequence ID" value="TWT31331.1"/>
    <property type="molecule type" value="Genomic_DNA"/>
</dbReference>
<evidence type="ECO:0000313" key="3">
    <source>
        <dbReference type="Proteomes" id="UP000316714"/>
    </source>
</evidence>
<dbReference type="OrthoDB" id="278035at2"/>
<feature type="signal peptide" evidence="1">
    <location>
        <begin position="1"/>
        <end position="27"/>
    </location>
</feature>
<accession>A0A5C5UYM1</accession>
<protein>
    <submittedName>
        <fullName evidence="2">Uncharacterized protein</fullName>
    </submittedName>
</protein>
<dbReference type="Proteomes" id="UP000316714">
    <property type="component" value="Unassembled WGS sequence"/>
</dbReference>
<proteinExistence type="predicted"/>
<evidence type="ECO:0000256" key="1">
    <source>
        <dbReference type="SAM" id="SignalP"/>
    </source>
</evidence>
<keyword evidence="1" id="KW-0732">Signal</keyword>
<gene>
    <name evidence="2" type="ORF">KOR34_47100</name>
</gene>
<feature type="chain" id="PRO_5022763476" evidence="1">
    <location>
        <begin position="28"/>
        <end position="470"/>
    </location>
</feature>
<sequence length="470" mass="52608" precursor="true">MANPIRAIEMLGLLAVTVLCAPACVMAEPPAQAIRITLHPQEESQPAFRYRLLPGYLQRTPGNAAVFYGKVKAEENVFFGDSELHEVYHGWIEAPLDDLRNGQAGMAMVDGHILDDLRRAANCDYCDWQLPIRTESPFYTLMLPEVQESREFARILAAKARIHIANREFEEAINTLQIGYAGGLNVAQSRTFVSALVGIAWSELMNSQVETLVQQPDAPNLYWALTTLPTPLFNVRDAIDVEAGGVELSIPGFADLDSAARTDEQWQEFYLDACTRLLEWISSQESDPVPTREALADRCRQQDSVTRRRLVEYGLEQERVDEMTVFEAALHRTLWDYRRLHQDVLKYLFVPYPQAVRGFDRTVASAGRPEAELAPIAKNLVIGVVWVKRALTRADREIAVLRVFEALRIHAARNGGALPESLDEVTAVPIPSDPVTGSPFEYRLEQGRAVLTGPPLPNSPLNYEIVMAED</sequence>
<name>A0A5C5UYM1_9BACT</name>
<dbReference type="RefSeq" id="WP_146568507.1">
    <property type="nucleotide sequence ID" value="NZ_SIHJ01000004.1"/>
</dbReference>
<reference evidence="2 3" key="1">
    <citation type="submission" date="2019-02" db="EMBL/GenBank/DDBJ databases">
        <title>Deep-cultivation of Planctomycetes and their phenomic and genomic characterization uncovers novel biology.</title>
        <authorList>
            <person name="Wiegand S."/>
            <person name="Jogler M."/>
            <person name="Boedeker C."/>
            <person name="Pinto D."/>
            <person name="Vollmers J."/>
            <person name="Rivas-Marin E."/>
            <person name="Kohn T."/>
            <person name="Peeters S.H."/>
            <person name="Heuer A."/>
            <person name="Rast P."/>
            <person name="Oberbeckmann S."/>
            <person name="Bunk B."/>
            <person name="Jeske O."/>
            <person name="Meyerdierks A."/>
            <person name="Storesund J.E."/>
            <person name="Kallscheuer N."/>
            <person name="Luecker S."/>
            <person name="Lage O.M."/>
            <person name="Pohl T."/>
            <person name="Merkel B.J."/>
            <person name="Hornburger P."/>
            <person name="Mueller R.-W."/>
            <person name="Bruemmer F."/>
            <person name="Labrenz M."/>
            <person name="Spormann A.M."/>
            <person name="Op Den Camp H."/>
            <person name="Overmann J."/>
            <person name="Amann R."/>
            <person name="Jetten M.S.M."/>
            <person name="Mascher T."/>
            <person name="Medema M.H."/>
            <person name="Devos D.P."/>
            <person name="Kaster A.-K."/>
            <person name="Ovreas L."/>
            <person name="Rohde M."/>
            <person name="Galperin M.Y."/>
            <person name="Jogler C."/>
        </authorList>
    </citation>
    <scope>NUCLEOTIDE SEQUENCE [LARGE SCALE GENOMIC DNA]</scope>
    <source>
        <strain evidence="2 3">KOR34</strain>
    </source>
</reference>
<organism evidence="2 3">
    <name type="scientific">Posidoniimonas corsicana</name>
    <dbReference type="NCBI Taxonomy" id="1938618"/>
    <lineage>
        <taxon>Bacteria</taxon>
        <taxon>Pseudomonadati</taxon>
        <taxon>Planctomycetota</taxon>
        <taxon>Planctomycetia</taxon>
        <taxon>Pirellulales</taxon>
        <taxon>Lacipirellulaceae</taxon>
        <taxon>Posidoniimonas</taxon>
    </lineage>
</organism>
<keyword evidence="3" id="KW-1185">Reference proteome</keyword>
<dbReference type="AlphaFoldDB" id="A0A5C5UYM1"/>